<keyword evidence="4" id="KW-0804">Transcription</keyword>
<evidence type="ECO:0000259" key="5">
    <source>
        <dbReference type="PROSITE" id="PS50931"/>
    </source>
</evidence>
<evidence type="ECO:0000313" key="6">
    <source>
        <dbReference type="EMBL" id="PSJ56134.1"/>
    </source>
</evidence>
<sequence length="324" mass="34818">MNIRQIEALRAIMKSGSATRAAEALGVTQPAVSRLVSELEKAIGFQLFERARGRLQPTPQCQLFYADVERTFVGLEVLKHTASQIRERGPGLVRIANMPGIGLAVVARAVTAFREIHPDVAVSAQLMSTAEVWTAVATSQVDIGVAPKETDIAGLAYEPFSGDAAMCAMSPTHKLTSKDVITPADLHNVEYIAHTPAARLRRALADIMESGGYKFNVAAETPMCMTLLSIVSAGVGVGLVNPMSVEGLGNIDLVLRPFKPTMPLNFFLGYRAEASRSRYIRSMAKCLLEARPQPTSHSPRGQFIGIANSKHIDPAGRENGAARA</sequence>
<keyword evidence="2" id="KW-0805">Transcription regulation</keyword>
<evidence type="ECO:0000256" key="1">
    <source>
        <dbReference type="ARBA" id="ARBA00009437"/>
    </source>
</evidence>
<dbReference type="RefSeq" id="WP_106774259.1">
    <property type="nucleotide sequence ID" value="NZ_PXYK01000023.1"/>
</dbReference>
<dbReference type="SUPFAM" id="SSF53850">
    <property type="entry name" value="Periplasmic binding protein-like II"/>
    <property type="match status" value="1"/>
</dbReference>
<dbReference type="AlphaFoldDB" id="A0A2P7S0Y5"/>
<evidence type="ECO:0000256" key="2">
    <source>
        <dbReference type="ARBA" id="ARBA00023015"/>
    </source>
</evidence>
<dbReference type="InterPro" id="IPR036390">
    <property type="entry name" value="WH_DNA-bd_sf"/>
</dbReference>
<gene>
    <name evidence="6" type="ORF">C7I84_21420</name>
</gene>
<comment type="caution">
    <text evidence="6">The sequence shown here is derived from an EMBL/GenBank/DDBJ whole genome shotgun (WGS) entry which is preliminary data.</text>
</comment>
<reference evidence="6 7" key="1">
    <citation type="submission" date="2018-03" db="EMBL/GenBank/DDBJ databases">
        <title>The draft genome of Mesorhizobium sp. 6GN-30.</title>
        <authorList>
            <person name="Liu L."/>
            <person name="Li L."/>
            <person name="Wang T."/>
            <person name="Zhang X."/>
            <person name="Liang L."/>
        </authorList>
    </citation>
    <scope>NUCLEOTIDE SEQUENCE [LARGE SCALE GENOMIC DNA]</scope>
    <source>
        <strain evidence="6 7">6GN30</strain>
    </source>
</reference>
<evidence type="ECO:0000256" key="3">
    <source>
        <dbReference type="ARBA" id="ARBA00023125"/>
    </source>
</evidence>
<dbReference type="Gene3D" id="3.40.190.10">
    <property type="entry name" value="Periplasmic binding protein-like II"/>
    <property type="match status" value="2"/>
</dbReference>
<dbReference type="PRINTS" id="PR00039">
    <property type="entry name" value="HTHLYSR"/>
</dbReference>
<comment type="similarity">
    <text evidence="1">Belongs to the LysR transcriptional regulatory family.</text>
</comment>
<dbReference type="SUPFAM" id="SSF46785">
    <property type="entry name" value="Winged helix' DNA-binding domain"/>
    <property type="match status" value="1"/>
</dbReference>
<accession>A0A2P7S0Y5</accession>
<dbReference type="Proteomes" id="UP000241229">
    <property type="component" value="Unassembled WGS sequence"/>
</dbReference>
<keyword evidence="7" id="KW-1185">Reference proteome</keyword>
<dbReference type="InterPro" id="IPR036388">
    <property type="entry name" value="WH-like_DNA-bd_sf"/>
</dbReference>
<dbReference type="Pfam" id="PF03466">
    <property type="entry name" value="LysR_substrate"/>
    <property type="match status" value="1"/>
</dbReference>
<dbReference type="EMBL" id="PXYK01000023">
    <property type="protein sequence ID" value="PSJ56134.1"/>
    <property type="molecule type" value="Genomic_DNA"/>
</dbReference>
<dbReference type="PROSITE" id="PS50931">
    <property type="entry name" value="HTH_LYSR"/>
    <property type="match status" value="1"/>
</dbReference>
<dbReference type="Pfam" id="PF00126">
    <property type="entry name" value="HTH_1"/>
    <property type="match status" value="1"/>
</dbReference>
<evidence type="ECO:0000313" key="7">
    <source>
        <dbReference type="Proteomes" id="UP000241229"/>
    </source>
</evidence>
<proteinExistence type="inferred from homology"/>
<protein>
    <submittedName>
        <fullName evidence="6">LysR family transcriptional regulator</fullName>
    </submittedName>
</protein>
<dbReference type="InterPro" id="IPR005119">
    <property type="entry name" value="LysR_subst-bd"/>
</dbReference>
<dbReference type="PANTHER" id="PTHR30427:SF1">
    <property type="entry name" value="TRANSCRIPTIONAL ACTIVATOR PROTEIN LYSR"/>
    <property type="match status" value="1"/>
</dbReference>
<dbReference type="InterPro" id="IPR000847">
    <property type="entry name" value="LysR_HTH_N"/>
</dbReference>
<dbReference type="Gene3D" id="1.10.10.10">
    <property type="entry name" value="Winged helix-like DNA-binding domain superfamily/Winged helix DNA-binding domain"/>
    <property type="match status" value="1"/>
</dbReference>
<dbReference type="OrthoDB" id="7260751at2"/>
<dbReference type="GO" id="GO:0010628">
    <property type="term" value="P:positive regulation of gene expression"/>
    <property type="evidence" value="ECO:0007669"/>
    <property type="project" value="TreeGrafter"/>
</dbReference>
<organism evidence="6 7">
    <name type="scientific">Kumtagia ephedrae</name>
    <dbReference type="NCBI Taxonomy" id="2116701"/>
    <lineage>
        <taxon>Bacteria</taxon>
        <taxon>Pseudomonadati</taxon>
        <taxon>Pseudomonadota</taxon>
        <taxon>Alphaproteobacteria</taxon>
        <taxon>Hyphomicrobiales</taxon>
        <taxon>Phyllobacteriaceae</taxon>
        <taxon>Kumtagia</taxon>
    </lineage>
</organism>
<name>A0A2P7S0Y5_9HYPH</name>
<keyword evidence="3" id="KW-0238">DNA-binding</keyword>
<dbReference type="GO" id="GO:0003700">
    <property type="term" value="F:DNA-binding transcription factor activity"/>
    <property type="evidence" value="ECO:0007669"/>
    <property type="project" value="InterPro"/>
</dbReference>
<evidence type="ECO:0000256" key="4">
    <source>
        <dbReference type="ARBA" id="ARBA00023163"/>
    </source>
</evidence>
<dbReference type="GO" id="GO:0043565">
    <property type="term" value="F:sequence-specific DNA binding"/>
    <property type="evidence" value="ECO:0007669"/>
    <property type="project" value="TreeGrafter"/>
</dbReference>
<dbReference type="PANTHER" id="PTHR30427">
    <property type="entry name" value="TRANSCRIPTIONAL ACTIVATOR PROTEIN LYSR"/>
    <property type="match status" value="1"/>
</dbReference>
<feature type="domain" description="HTH lysR-type" evidence="5">
    <location>
        <begin position="1"/>
        <end position="58"/>
    </location>
</feature>